<accession>A0A0A8ZNQ1</accession>
<reference evidence="1" key="1">
    <citation type="submission" date="2014-09" db="EMBL/GenBank/DDBJ databases">
        <authorList>
            <person name="Magalhaes I.L.F."/>
            <person name="Oliveira U."/>
            <person name="Santos F.R."/>
            <person name="Vidigal T.H.D.A."/>
            <person name="Brescovit A.D."/>
            <person name="Santos A.J."/>
        </authorList>
    </citation>
    <scope>NUCLEOTIDE SEQUENCE</scope>
    <source>
        <tissue evidence="1">Shoot tissue taken approximately 20 cm above the soil surface</tissue>
    </source>
</reference>
<dbReference type="EMBL" id="GBRH01259515">
    <property type="protein sequence ID" value="JAD38380.1"/>
    <property type="molecule type" value="Transcribed_RNA"/>
</dbReference>
<organism evidence="1">
    <name type="scientific">Arundo donax</name>
    <name type="common">Giant reed</name>
    <name type="synonym">Donax arundinaceus</name>
    <dbReference type="NCBI Taxonomy" id="35708"/>
    <lineage>
        <taxon>Eukaryota</taxon>
        <taxon>Viridiplantae</taxon>
        <taxon>Streptophyta</taxon>
        <taxon>Embryophyta</taxon>
        <taxon>Tracheophyta</taxon>
        <taxon>Spermatophyta</taxon>
        <taxon>Magnoliopsida</taxon>
        <taxon>Liliopsida</taxon>
        <taxon>Poales</taxon>
        <taxon>Poaceae</taxon>
        <taxon>PACMAD clade</taxon>
        <taxon>Arundinoideae</taxon>
        <taxon>Arundineae</taxon>
        <taxon>Arundo</taxon>
    </lineage>
</organism>
<sequence length="57" mass="6241">MTVYAANSTRSYDWNNTGSRYLITHGPNTTLSQQTSALQFVTGRGGRSTTAQISSHF</sequence>
<evidence type="ECO:0000313" key="1">
    <source>
        <dbReference type="EMBL" id="JAD38380.1"/>
    </source>
</evidence>
<dbReference type="AlphaFoldDB" id="A0A0A8ZNQ1"/>
<protein>
    <submittedName>
        <fullName evidence="1">Uncharacterized protein</fullName>
    </submittedName>
</protein>
<name>A0A0A8ZNQ1_ARUDO</name>
<proteinExistence type="predicted"/>
<reference evidence="1" key="2">
    <citation type="journal article" date="2015" name="Data Brief">
        <title>Shoot transcriptome of the giant reed, Arundo donax.</title>
        <authorList>
            <person name="Barrero R.A."/>
            <person name="Guerrero F.D."/>
            <person name="Moolhuijzen P."/>
            <person name="Goolsby J.A."/>
            <person name="Tidwell J."/>
            <person name="Bellgard S.E."/>
            <person name="Bellgard M.I."/>
        </authorList>
    </citation>
    <scope>NUCLEOTIDE SEQUENCE</scope>
    <source>
        <tissue evidence="1">Shoot tissue taken approximately 20 cm above the soil surface</tissue>
    </source>
</reference>